<dbReference type="RefSeq" id="WP_331704204.1">
    <property type="nucleotide sequence ID" value="NZ_JAZHBO010000002.1"/>
</dbReference>
<reference evidence="1 2" key="1">
    <citation type="submission" date="2024-01" db="EMBL/GenBank/DDBJ databases">
        <title>Novel species of the genus Luteimonas isolated from rivers.</title>
        <authorList>
            <person name="Lu H."/>
        </authorList>
    </citation>
    <scope>NUCLEOTIDE SEQUENCE [LARGE SCALE GENOMIC DNA]</scope>
    <source>
        <strain evidence="1 2">FXH3W</strain>
    </source>
</reference>
<dbReference type="EMBL" id="JAZHBO010000002">
    <property type="protein sequence ID" value="MEF2156414.1"/>
    <property type="molecule type" value="Genomic_DNA"/>
</dbReference>
<dbReference type="Proteomes" id="UP001356170">
    <property type="component" value="Unassembled WGS sequence"/>
</dbReference>
<proteinExistence type="predicted"/>
<evidence type="ECO:0008006" key="3">
    <source>
        <dbReference type="Google" id="ProtNLM"/>
    </source>
</evidence>
<keyword evidence="2" id="KW-1185">Reference proteome</keyword>
<sequence length="72" mass="8173">MMMCHMGQRSAEIHVMCGEVKTQKDYYARLKEICGKCKDCEAAVFEYFCNTYLQGGKDAVLAQSKMFGKGFL</sequence>
<evidence type="ECO:0000313" key="1">
    <source>
        <dbReference type="EMBL" id="MEF2156414.1"/>
    </source>
</evidence>
<evidence type="ECO:0000313" key="2">
    <source>
        <dbReference type="Proteomes" id="UP001356170"/>
    </source>
</evidence>
<comment type="caution">
    <text evidence="1">The sequence shown here is derived from an EMBL/GenBank/DDBJ whole genome shotgun (WGS) entry which is preliminary data.</text>
</comment>
<organism evidence="1 2">
    <name type="scientific">Aquilutibacter rugosus</name>
    <dbReference type="NCBI Taxonomy" id="3115820"/>
    <lineage>
        <taxon>Bacteria</taxon>
        <taxon>Pseudomonadati</taxon>
        <taxon>Pseudomonadota</taxon>
        <taxon>Gammaproteobacteria</taxon>
        <taxon>Lysobacterales</taxon>
        <taxon>Lysobacteraceae</taxon>
        <taxon>Aquilutibacter</taxon>
    </lineage>
</organism>
<gene>
    <name evidence="1" type="ORF">V3390_09295</name>
</gene>
<accession>A0ABU7V0W1</accession>
<protein>
    <recommendedName>
        <fullName evidence="3">Bacterioferritin-associated ferredoxin</fullName>
    </recommendedName>
</protein>
<name>A0ABU7V0W1_9GAMM</name>